<organism evidence="2 3">
    <name type="scientific">Haemophilus haemolyticus</name>
    <dbReference type="NCBI Taxonomy" id="726"/>
    <lineage>
        <taxon>Bacteria</taxon>
        <taxon>Pseudomonadati</taxon>
        <taxon>Pseudomonadota</taxon>
        <taxon>Gammaproteobacteria</taxon>
        <taxon>Pasteurellales</taxon>
        <taxon>Pasteurellaceae</taxon>
        <taxon>Haemophilus</taxon>
    </lineage>
</organism>
<dbReference type="Pfam" id="PF09623">
    <property type="entry name" value="Cas_NE0113"/>
    <property type="match status" value="1"/>
</dbReference>
<protein>
    <submittedName>
        <fullName evidence="2">CRISPR-associated protein</fullName>
    </submittedName>
</protein>
<feature type="domain" description="CRISPR system ring nuclease SSO2081-like" evidence="1">
    <location>
        <begin position="16"/>
        <end position="236"/>
    </location>
</feature>
<dbReference type="EMBL" id="LZDL01000015">
    <property type="protein sequence ID" value="OBX47233.1"/>
    <property type="molecule type" value="Genomic_DNA"/>
</dbReference>
<accession>A0A1B8PF67</accession>
<evidence type="ECO:0000259" key="1">
    <source>
        <dbReference type="Pfam" id="PF09623"/>
    </source>
</evidence>
<dbReference type="Proteomes" id="UP000092611">
    <property type="component" value="Unassembled WGS sequence"/>
</dbReference>
<proteinExistence type="predicted"/>
<sequence>MNEYNKRILLSVTGMSPAVVTETLYALVTEKGFIPTEIQVITTEQGKNKLLQTLLGVQGGRKESKGALQEFIEDYGKQYGFSSIHFDESCIHIIKDKCGQNLPDIRTPEENEQAANSIVQLVGKLCQDEESQLHVSIAGGRKTMGFFMGYALSLYGREQDSLSHVLVDGQYENLPSFYYPKPYPHLINKNDGTQLDAKDGKIMLAEIPWVRLGLGVPEGLINNEISYGDSVRKAQKLLEEPQLTFLSPIDDKKVLFGDEEISLEARAYAFLLSLTLSKLQGWDYVNIVRANNNGKQVVKTYLNVYETLVVQDEKSTNNMRRRLEKEDDLTRVLSESCDRLKKQVRKALSINYTKKHPYLPAAPKGIYQLLIDKEQLDISEIKNDLQHLSVI</sequence>
<dbReference type="NCBIfam" id="TIGR02584">
    <property type="entry name" value="cas_NE0113"/>
    <property type="match status" value="1"/>
</dbReference>
<reference evidence="2 3" key="1">
    <citation type="submission" date="2016-06" db="EMBL/GenBank/DDBJ databases">
        <title>Draft genome of Haemophilus haemolyticus CCUG 24149.</title>
        <authorList>
            <person name="Engstrom-Jakobsson H."/>
            <person name="Salva-Serra F."/>
            <person name="Thorell K."/>
            <person name="Gonzales-Siles L."/>
            <person name="Karlsson R."/>
            <person name="Boulund F."/>
            <person name="Engstrand L."/>
            <person name="Kristiansson E."/>
            <person name="Moore E."/>
        </authorList>
    </citation>
    <scope>NUCLEOTIDE SEQUENCE [LARGE SCALE GENOMIC DNA]</scope>
    <source>
        <strain evidence="2 3">CCUG 24149</strain>
    </source>
</reference>
<dbReference type="AlphaFoldDB" id="A0A1B8PF67"/>
<dbReference type="CDD" id="cd09741">
    <property type="entry name" value="Csx1_III-U"/>
    <property type="match status" value="1"/>
</dbReference>
<name>A0A1B8PF67_HAEHA</name>
<dbReference type="InterPro" id="IPR019092">
    <property type="entry name" value="SSO2081-like_dom"/>
</dbReference>
<dbReference type="RefSeq" id="WP_065246276.1">
    <property type="nucleotide sequence ID" value="NZ_LZDL01000015.1"/>
</dbReference>
<gene>
    <name evidence="2" type="ORF">A9Z62_08850</name>
</gene>
<evidence type="ECO:0000313" key="3">
    <source>
        <dbReference type="Proteomes" id="UP000092611"/>
    </source>
</evidence>
<dbReference type="InterPro" id="IPR013413">
    <property type="entry name" value="CRISPR-assoc_prot_NE0113"/>
</dbReference>
<evidence type="ECO:0000313" key="2">
    <source>
        <dbReference type="EMBL" id="OBX47233.1"/>
    </source>
</evidence>
<dbReference type="OrthoDB" id="9805822at2"/>
<comment type="caution">
    <text evidence="2">The sequence shown here is derived from an EMBL/GenBank/DDBJ whole genome shotgun (WGS) entry which is preliminary data.</text>
</comment>